<accession>A0ACB9GX11</accession>
<name>A0ACB9GX11_CICIN</name>
<gene>
    <name evidence="1" type="ORF">L2E82_00388</name>
</gene>
<evidence type="ECO:0000313" key="1">
    <source>
        <dbReference type="EMBL" id="KAI3787892.1"/>
    </source>
</evidence>
<keyword evidence="2" id="KW-1185">Reference proteome</keyword>
<dbReference type="Proteomes" id="UP001055811">
    <property type="component" value="Linkage Group LG01"/>
</dbReference>
<dbReference type="EMBL" id="CM042009">
    <property type="protein sequence ID" value="KAI3787892.1"/>
    <property type="molecule type" value="Genomic_DNA"/>
</dbReference>
<organism evidence="1 2">
    <name type="scientific">Cichorium intybus</name>
    <name type="common">Chicory</name>
    <dbReference type="NCBI Taxonomy" id="13427"/>
    <lineage>
        <taxon>Eukaryota</taxon>
        <taxon>Viridiplantae</taxon>
        <taxon>Streptophyta</taxon>
        <taxon>Embryophyta</taxon>
        <taxon>Tracheophyta</taxon>
        <taxon>Spermatophyta</taxon>
        <taxon>Magnoliopsida</taxon>
        <taxon>eudicotyledons</taxon>
        <taxon>Gunneridae</taxon>
        <taxon>Pentapetalae</taxon>
        <taxon>asterids</taxon>
        <taxon>campanulids</taxon>
        <taxon>Asterales</taxon>
        <taxon>Asteraceae</taxon>
        <taxon>Cichorioideae</taxon>
        <taxon>Cichorieae</taxon>
        <taxon>Cichoriinae</taxon>
        <taxon>Cichorium</taxon>
    </lineage>
</organism>
<comment type="caution">
    <text evidence="1">The sequence shown here is derived from an EMBL/GenBank/DDBJ whole genome shotgun (WGS) entry which is preliminary data.</text>
</comment>
<protein>
    <submittedName>
        <fullName evidence="1">Uncharacterized protein</fullName>
    </submittedName>
</protein>
<sequence length="83" mass="9511">MQGPKCMEFLKLLTRLVRMMCYPPRAIDAAYLELMQVVRVSDVGHCEIVPEAEAVTVGGAPKEVDEEVETERPRRRKRVARRV</sequence>
<reference evidence="2" key="1">
    <citation type="journal article" date="2022" name="Mol. Ecol. Resour.">
        <title>The genomes of chicory, endive, great burdock and yacon provide insights into Asteraceae palaeo-polyploidization history and plant inulin production.</title>
        <authorList>
            <person name="Fan W."/>
            <person name="Wang S."/>
            <person name="Wang H."/>
            <person name="Wang A."/>
            <person name="Jiang F."/>
            <person name="Liu H."/>
            <person name="Zhao H."/>
            <person name="Xu D."/>
            <person name="Zhang Y."/>
        </authorList>
    </citation>
    <scope>NUCLEOTIDE SEQUENCE [LARGE SCALE GENOMIC DNA]</scope>
    <source>
        <strain evidence="2">cv. Punajuju</strain>
    </source>
</reference>
<proteinExistence type="predicted"/>
<reference evidence="1 2" key="2">
    <citation type="journal article" date="2022" name="Mol. Ecol. Resour.">
        <title>The genomes of chicory, endive, great burdock and yacon provide insights into Asteraceae paleo-polyploidization history and plant inulin production.</title>
        <authorList>
            <person name="Fan W."/>
            <person name="Wang S."/>
            <person name="Wang H."/>
            <person name="Wang A."/>
            <person name="Jiang F."/>
            <person name="Liu H."/>
            <person name="Zhao H."/>
            <person name="Xu D."/>
            <person name="Zhang Y."/>
        </authorList>
    </citation>
    <scope>NUCLEOTIDE SEQUENCE [LARGE SCALE GENOMIC DNA]</scope>
    <source>
        <strain evidence="2">cv. Punajuju</strain>
        <tissue evidence="1">Leaves</tissue>
    </source>
</reference>
<evidence type="ECO:0000313" key="2">
    <source>
        <dbReference type="Proteomes" id="UP001055811"/>
    </source>
</evidence>